<dbReference type="PROSITE" id="PS50238">
    <property type="entry name" value="RHOGAP"/>
    <property type="match status" value="1"/>
</dbReference>
<reference evidence="4" key="2">
    <citation type="submission" date="2021-01" db="EMBL/GenBank/DDBJ databases">
        <authorList>
            <person name="Schikora-Tamarit M.A."/>
        </authorList>
    </citation>
    <scope>NUCLEOTIDE SEQUENCE</scope>
    <source>
        <strain evidence="4">CBS2887</strain>
    </source>
</reference>
<dbReference type="Pfam" id="PF00620">
    <property type="entry name" value="RhoGAP"/>
    <property type="match status" value="2"/>
</dbReference>
<dbReference type="SUPFAM" id="SSF48350">
    <property type="entry name" value="GTPase activation domain, GAP"/>
    <property type="match status" value="1"/>
</dbReference>
<dbReference type="GO" id="GO:0005938">
    <property type="term" value="C:cell cortex"/>
    <property type="evidence" value="ECO:0007669"/>
    <property type="project" value="TreeGrafter"/>
</dbReference>
<dbReference type="GO" id="GO:0060237">
    <property type="term" value="P:regulation of fungal-type cell wall organization"/>
    <property type="evidence" value="ECO:0007669"/>
    <property type="project" value="TreeGrafter"/>
</dbReference>
<dbReference type="Gene3D" id="1.10.555.10">
    <property type="entry name" value="Rho GTPase activation protein"/>
    <property type="match status" value="1"/>
</dbReference>
<evidence type="ECO:0000256" key="2">
    <source>
        <dbReference type="SAM" id="MobiDB-lite"/>
    </source>
</evidence>
<evidence type="ECO:0000313" key="5">
    <source>
        <dbReference type="Proteomes" id="UP000774326"/>
    </source>
</evidence>
<evidence type="ECO:0000313" key="4">
    <source>
        <dbReference type="EMBL" id="KAH3674967.1"/>
    </source>
</evidence>
<feature type="compositionally biased region" description="Basic and acidic residues" evidence="2">
    <location>
        <begin position="588"/>
        <end position="606"/>
    </location>
</feature>
<dbReference type="SMART" id="SM00324">
    <property type="entry name" value="RhoGAP"/>
    <property type="match status" value="1"/>
</dbReference>
<protein>
    <recommendedName>
        <fullName evidence="3">Rho-GAP domain-containing protein</fullName>
    </recommendedName>
</protein>
<evidence type="ECO:0000256" key="1">
    <source>
        <dbReference type="ARBA" id="ARBA00022468"/>
    </source>
</evidence>
<comment type="caution">
    <text evidence="4">The sequence shown here is derived from an EMBL/GenBank/DDBJ whole genome shotgun (WGS) entry which is preliminary data.</text>
</comment>
<dbReference type="InterPro" id="IPR051025">
    <property type="entry name" value="RhoGAP"/>
</dbReference>
<dbReference type="InterPro" id="IPR008936">
    <property type="entry name" value="Rho_GTPase_activation_prot"/>
</dbReference>
<dbReference type="GO" id="GO:0007165">
    <property type="term" value="P:signal transduction"/>
    <property type="evidence" value="ECO:0007669"/>
    <property type="project" value="InterPro"/>
</dbReference>
<keyword evidence="1" id="KW-0343">GTPase activation</keyword>
<dbReference type="AlphaFoldDB" id="A0A9P8PNY5"/>
<reference evidence="4" key="1">
    <citation type="journal article" date="2021" name="Open Biol.">
        <title>Shared evolutionary footprints suggest mitochondrial oxidative damage underlies multiple complex I losses in fungi.</title>
        <authorList>
            <person name="Schikora-Tamarit M.A."/>
            <person name="Marcet-Houben M."/>
            <person name="Nosek J."/>
            <person name="Gabaldon T."/>
        </authorList>
    </citation>
    <scope>NUCLEOTIDE SEQUENCE</scope>
    <source>
        <strain evidence="4">CBS2887</strain>
    </source>
</reference>
<gene>
    <name evidence="4" type="ORF">WICPIJ_009412</name>
</gene>
<feature type="region of interest" description="Disordered" evidence="2">
    <location>
        <begin position="393"/>
        <end position="547"/>
    </location>
</feature>
<feature type="region of interest" description="Disordered" evidence="2">
    <location>
        <begin position="1"/>
        <end position="62"/>
    </location>
</feature>
<dbReference type="PANTHER" id="PTHR15228:SF25">
    <property type="entry name" value="F-BAR DOMAIN-CONTAINING PROTEIN"/>
    <property type="match status" value="1"/>
</dbReference>
<feature type="region of interest" description="Disordered" evidence="2">
    <location>
        <begin position="225"/>
        <end position="252"/>
    </location>
</feature>
<dbReference type="OrthoDB" id="3196451at2759"/>
<evidence type="ECO:0000259" key="3">
    <source>
        <dbReference type="PROSITE" id="PS50238"/>
    </source>
</evidence>
<dbReference type="GO" id="GO:0005096">
    <property type="term" value="F:GTPase activator activity"/>
    <property type="evidence" value="ECO:0007669"/>
    <property type="project" value="UniProtKB-KW"/>
</dbReference>
<organism evidence="4 5">
    <name type="scientific">Wickerhamomyces pijperi</name>
    <name type="common">Yeast</name>
    <name type="synonym">Pichia pijperi</name>
    <dbReference type="NCBI Taxonomy" id="599730"/>
    <lineage>
        <taxon>Eukaryota</taxon>
        <taxon>Fungi</taxon>
        <taxon>Dikarya</taxon>
        <taxon>Ascomycota</taxon>
        <taxon>Saccharomycotina</taxon>
        <taxon>Saccharomycetes</taxon>
        <taxon>Phaffomycetales</taxon>
        <taxon>Wickerhamomycetaceae</taxon>
        <taxon>Wickerhamomyces</taxon>
    </lineage>
</organism>
<keyword evidence="5" id="KW-1185">Reference proteome</keyword>
<dbReference type="EMBL" id="JAEUBG010005439">
    <property type="protein sequence ID" value="KAH3674967.1"/>
    <property type="molecule type" value="Genomic_DNA"/>
</dbReference>
<proteinExistence type="predicted"/>
<name>A0A9P8PNY5_WICPI</name>
<feature type="compositionally biased region" description="Low complexity" evidence="2">
    <location>
        <begin position="46"/>
        <end position="55"/>
    </location>
</feature>
<feature type="compositionally biased region" description="Polar residues" evidence="2">
    <location>
        <begin position="1"/>
        <end position="16"/>
    </location>
</feature>
<feature type="domain" description="Rho-GAP" evidence="3">
    <location>
        <begin position="84"/>
        <end position="361"/>
    </location>
</feature>
<dbReference type="PANTHER" id="PTHR15228">
    <property type="entry name" value="SPERMATHECAL PHYSIOLOGY VARIANT"/>
    <property type="match status" value="1"/>
</dbReference>
<feature type="region of interest" description="Disordered" evidence="2">
    <location>
        <begin position="568"/>
        <end position="633"/>
    </location>
</feature>
<dbReference type="Proteomes" id="UP000774326">
    <property type="component" value="Unassembled WGS sequence"/>
</dbReference>
<feature type="compositionally biased region" description="Polar residues" evidence="2">
    <location>
        <begin position="532"/>
        <end position="547"/>
    </location>
</feature>
<feature type="compositionally biased region" description="Polar residues" evidence="2">
    <location>
        <begin position="493"/>
        <end position="523"/>
    </location>
</feature>
<accession>A0A9P8PNY5</accession>
<dbReference type="InterPro" id="IPR000198">
    <property type="entry name" value="RhoGAP_dom"/>
</dbReference>
<feature type="compositionally biased region" description="Polar residues" evidence="2">
    <location>
        <begin position="25"/>
        <end position="35"/>
    </location>
</feature>
<sequence length="633" mass="71058">MSTSAEQSPTRTQGGLSSWWKPFKKSQNSNEQFAESPNVRPFNLKSRSFTSSRPSLSEEEIRQQRDQFISSNKPFELGNQIFGVPLQESIAMADSLISVPSDDPNDFIRYGKIPLIIGKCGSHLKEKGINKEGIFRVAGSSRRVKELQYIFSTSPDFGRKMSWDGYTVHDAASIFRRYLNNLPEPLVPLDLYDAFREPVSSRPRIISHIQARNDTIEKRLKMIQKQRQVAASGGDPNEIQSSPGTDDDDEMGLTPEEIEKKRQADAKKQKRIAKEIRYALKDYRRLIDGLPTSNKHLLYYLLDMLNMFAEQAKDNLMPARNLAAIFQPSILSHPNHDLNPEEYALSQAVVELLIEYSKRILPDIKNDTRKEHRNSTDSKVPISSFNIPQITTTAADAKLETPSTTSTETDLESKAKAPIDHNTVPKVTSNVNLKVYRNNSSRSRPHSRSLSTDGGVPDHIKRIPLFGSNNQNHTDQEDSSDEEEYTQARDESSLITPSNPPNINFGTTDDNNSISNSGTTPTKELSKLDIVSPSTNPTSTSMLSPLAKVSTSIDDNTIDAMTTVPKDRKRPVSMFPTGGSYNTSAPLDIEKEERHSRWFDSDRGEGQELGLSPPVKKENWFNRLRSSSRGKKS</sequence>